<dbReference type="GO" id="GO:0003333">
    <property type="term" value="P:amino acid transmembrane transport"/>
    <property type="evidence" value="ECO:0007669"/>
    <property type="project" value="InterPro"/>
</dbReference>
<keyword evidence="6 9" id="KW-1133">Transmembrane helix</keyword>
<dbReference type="PANTHER" id="PTHR32195:SF26">
    <property type="entry name" value="TRYPTOPHAN OR TYROSINE TRANSPORTER PROTEIN"/>
    <property type="match status" value="1"/>
</dbReference>
<accession>A0A0G4F457</accession>
<evidence type="ECO:0000256" key="5">
    <source>
        <dbReference type="ARBA" id="ARBA00022692"/>
    </source>
</evidence>
<gene>
    <name evidence="10" type="ORF">Vbra_8789</name>
</gene>
<reference evidence="10 11" key="1">
    <citation type="submission" date="2014-11" db="EMBL/GenBank/DDBJ databases">
        <authorList>
            <person name="Zhu J."/>
            <person name="Qi W."/>
            <person name="Song R."/>
        </authorList>
    </citation>
    <scope>NUCLEOTIDE SEQUENCE [LARGE SCALE GENOMIC DNA]</scope>
</reference>
<feature type="transmembrane region" description="Helical" evidence="9">
    <location>
        <begin position="103"/>
        <end position="124"/>
    </location>
</feature>
<dbReference type="STRING" id="1169540.A0A0G4F457"/>
<feature type="region of interest" description="Disordered" evidence="8">
    <location>
        <begin position="1"/>
        <end position="39"/>
    </location>
</feature>
<dbReference type="OrthoDB" id="204942at2759"/>
<protein>
    <recommendedName>
        <fullName evidence="12">Amino acid transporter transmembrane domain-containing protein</fullName>
    </recommendedName>
</protein>
<keyword evidence="4" id="KW-0997">Cell inner membrane</keyword>
<keyword evidence="11" id="KW-1185">Reference proteome</keyword>
<dbReference type="EMBL" id="CDMY01000371">
    <property type="protein sequence ID" value="CEM06813.1"/>
    <property type="molecule type" value="Genomic_DNA"/>
</dbReference>
<keyword evidence="7 9" id="KW-0472">Membrane</keyword>
<dbReference type="GO" id="GO:0005886">
    <property type="term" value="C:plasma membrane"/>
    <property type="evidence" value="ECO:0007669"/>
    <property type="project" value="UniProtKB-SubCell"/>
</dbReference>
<organism evidence="10 11">
    <name type="scientific">Vitrella brassicaformis (strain CCMP3155)</name>
    <dbReference type="NCBI Taxonomy" id="1169540"/>
    <lineage>
        <taxon>Eukaryota</taxon>
        <taxon>Sar</taxon>
        <taxon>Alveolata</taxon>
        <taxon>Colpodellida</taxon>
        <taxon>Vitrellaceae</taxon>
        <taxon>Vitrella</taxon>
    </lineage>
</organism>
<dbReference type="Gene3D" id="1.20.1740.10">
    <property type="entry name" value="Amino acid/polyamine transporter I"/>
    <property type="match status" value="1"/>
</dbReference>
<proteinExistence type="predicted"/>
<keyword evidence="3" id="KW-1003">Cell membrane</keyword>
<evidence type="ECO:0000256" key="3">
    <source>
        <dbReference type="ARBA" id="ARBA00022475"/>
    </source>
</evidence>
<evidence type="ECO:0000256" key="8">
    <source>
        <dbReference type="SAM" id="MobiDB-lite"/>
    </source>
</evidence>
<evidence type="ECO:0000313" key="10">
    <source>
        <dbReference type="EMBL" id="CEM06813.1"/>
    </source>
</evidence>
<feature type="transmembrane region" description="Helical" evidence="9">
    <location>
        <begin position="420"/>
        <end position="442"/>
    </location>
</feature>
<evidence type="ECO:0000256" key="1">
    <source>
        <dbReference type="ARBA" id="ARBA00004429"/>
    </source>
</evidence>
<dbReference type="PhylomeDB" id="A0A0G4F457"/>
<dbReference type="OMA" id="PHIHQVN"/>
<comment type="subcellular location">
    <subcellularLocation>
        <location evidence="1">Cell inner membrane</location>
        <topology evidence="1">Multi-pass membrane protein</topology>
    </subcellularLocation>
</comment>
<feature type="transmembrane region" description="Helical" evidence="9">
    <location>
        <begin position="184"/>
        <end position="202"/>
    </location>
</feature>
<evidence type="ECO:0000256" key="9">
    <source>
        <dbReference type="SAM" id="Phobius"/>
    </source>
</evidence>
<feature type="transmembrane region" description="Helical" evidence="9">
    <location>
        <begin position="320"/>
        <end position="340"/>
    </location>
</feature>
<evidence type="ECO:0000256" key="4">
    <source>
        <dbReference type="ARBA" id="ARBA00022519"/>
    </source>
</evidence>
<feature type="transmembrane region" description="Helical" evidence="9">
    <location>
        <begin position="253"/>
        <end position="273"/>
    </location>
</feature>
<feature type="transmembrane region" description="Helical" evidence="9">
    <location>
        <begin position="285"/>
        <end position="308"/>
    </location>
</feature>
<dbReference type="InterPro" id="IPR018227">
    <property type="entry name" value="Amino_acid_transport_2"/>
</dbReference>
<feature type="transmembrane region" description="Helical" evidence="9">
    <location>
        <begin position="222"/>
        <end position="241"/>
    </location>
</feature>
<evidence type="ECO:0008006" key="12">
    <source>
        <dbReference type="Google" id="ProtNLM"/>
    </source>
</evidence>
<dbReference type="Proteomes" id="UP000041254">
    <property type="component" value="Unassembled WGS sequence"/>
</dbReference>
<feature type="transmembrane region" description="Helical" evidence="9">
    <location>
        <begin position="487"/>
        <end position="505"/>
    </location>
</feature>
<dbReference type="InParanoid" id="A0A0G4F457"/>
<feature type="transmembrane region" description="Helical" evidence="9">
    <location>
        <begin position="130"/>
        <end position="152"/>
    </location>
</feature>
<evidence type="ECO:0000256" key="6">
    <source>
        <dbReference type="ARBA" id="ARBA00022989"/>
    </source>
</evidence>
<dbReference type="VEuPathDB" id="CryptoDB:Vbra_8789"/>
<feature type="transmembrane region" description="Helical" evidence="9">
    <location>
        <begin position="448"/>
        <end position="466"/>
    </location>
</feature>
<evidence type="ECO:0000256" key="7">
    <source>
        <dbReference type="ARBA" id="ARBA00023136"/>
    </source>
</evidence>
<feature type="transmembrane region" description="Helical" evidence="9">
    <location>
        <begin position="383"/>
        <end position="400"/>
    </location>
</feature>
<keyword evidence="2" id="KW-0813">Transport</keyword>
<evidence type="ECO:0000313" key="11">
    <source>
        <dbReference type="Proteomes" id="UP000041254"/>
    </source>
</evidence>
<name>A0A0G4F457_VITBC</name>
<evidence type="ECO:0000256" key="2">
    <source>
        <dbReference type="ARBA" id="ARBA00022448"/>
    </source>
</evidence>
<dbReference type="AlphaFoldDB" id="A0A0G4F457"/>
<dbReference type="PANTHER" id="PTHR32195">
    <property type="entry name" value="OS07G0662800 PROTEIN"/>
    <property type="match status" value="1"/>
</dbReference>
<sequence length="511" mass="53895">MAERTSPTQHRRGRSRGSHQYAELDTQEGRGSSIREGAGVMTEMKEITEDQDEEAKDLSIGPAASLRDVELAFDEMGTGEVERLFSNLELRDGKFERREGSELGATSLVAGTTVGAGILALPAVTLPSGVIPSSLTLILCWVYMVASGLLIAEVNLNTCCNLGQANLSLLSMAEQTIGKWGSRLSGLAYVFIHYALLVAYMAQGGEILGVAIQKLTGMDEPLPQPVEAATFAVLFGGFLFLGSPGFVEKVNNVFVLVVITSFLGLLTLASTQVDPSALLRTDWKSVAPAIPVMFVALVYHNVVPVICTQLEGSTTKITNAIVRGSAIPLVMFLLWNAVIIGGTDIQTVKEAAGDGEIFDPLAQLRGGSGGAALGSLVSVFSEFAIVTSFIGFVIGLLDFLSDLWRGFPSLSKASPAVERAALYCTILIPPAIVAAIDPQIFFGALDNAGTFGISVLFGIIPAAMAWNERYNTATLAATPPLVPGGKITLAIMIGIASALIVEQVLDKTGVI</sequence>
<dbReference type="Pfam" id="PF03222">
    <property type="entry name" value="Trp_Tyr_perm"/>
    <property type="match status" value="1"/>
</dbReference>
<keyword evidence="5 9" id="KW-0812">Transmembrane</keyword>